<gene>
    <name evidence="1" type="ORF">HDA45_001189</name>
</gene>
<sequence length="79" mass="8723">MVWKCGDCNTREGEEEVVIDAVCHHCGKPLCGRHQKVVETDEGFAEPRSDAPVSVIRSAVHCETCVQAHHSRATFFEGV</sequence>
<proteinExistence type="predicted"/>
<dbReference type="Proteomes" id="UP000580861">
    <property type="component" value="Unassembled WGS sequence"/>
</dbReference>
<dbReference type="AlphaFoldDB" id="A0A841AXL0"/>
<evidence type="ECO:0008006" key="3">
    <source>
        <dbReference type="Google" id="ProtNLM"/>
    </source>
</evidence>
<dbReference type="EMBL" id="JACHMX010000001">
    <property type="protein sequence ID" value="MBB5851102.1"/>
    <property type="molecule type" value="Genomic_DNA"/>
</dbReference>
<evidence type="ECO:0000313" key="1">
    <source>
        <dbReference type="EMBL" id="MBB5851102.1"/>
    </source>
</evidence>
<dbReference type="RefSeq" id="WP_184892610.1">
    <property type="nucleotide sequence ID" value="NZ_JACHMX010000001.1"/>
</dbReference>
<reference evidence="1 2" key="1">
    <citation type="submission" date="2020-08" db="EMBL/GenBank/DDBJ databases">
        <title>Sequencing the genomes of 1000 actinobacteria strains.</title>
        <authorList>
            <person name="Klenk H.-P."/>
        </authorList>
    </citation>
    <scope>NUCLEOTIDE SEQUENCE [LARGE SCALE GENOMIC DNA]</scope>
    <source>
        <strain evidence="1 2">DSM 45272</strain>
    </source>
</reference>
<keyword evidence="2" id="KW-1185">Reference proteome</keyword>
<comment type="caution">
    <text evidence="1">The sequence shown here is derived from an EMBL/GenBank/DDBJ whole genome shotgun (WGS) entry which is preliminary data.</text>
</comment>
<evidence type="ECO:0000313" key="2">
    <source>
        <dbReference type="Proteomes" id="UP000580861"/>
    </source>
</evidence>
<name>A0A841AXL0_9PSEU</name>
<protein>
    <recommendedName>
        <fullName evidence="3">DUF2180 family protein</fullName>
    </recommendedName>
</protein>
<accession>A0A841AXL0</accession>
<organism evidence="1 2">
    <name type="scientific">Amycolatopsis umgeniensis</name>
    <dbReference type="NCBI Taxonomy" id="336628"/>
    <lineage>
        <taxon>Bacteria</taxon>
        <taxon>Bacillati</taxon>
        <taxon>Actinomycetota</taxon>
        <taxon>Actinomycetes</taxon>
        <taxon>Pseudonocardiales</taxon>
        <taxon>Pseudonocardiaceae</taxon>
        <taxon>Amycolatopsis</taxon>
    </lineage>
</organism>